<organism evidence="18">
    <name type="scientific">Anthurium amnicola</name>
    <dbReference type="NCBI Taxonomy" id="1678845"/>
    <lineage>
        <taxon>Eukaryota</taxon>
        <taxon>Viridiplantae</taxon>
        <taxon>Streptophyta</taxon>
        <taxon>Embryophyta</taxon>
        <taxon>Tracheophyta</taxon>
        <taxon>Spermatophyta</taxon>
        <taxon>Magnoliopsida</taxon>
        <taxon>Liliopsida</taxon>
        <taxon>Araceae</taxon>
        <taxon>Pothoideae</taxon>
        <taxon>Potheae</taxon>
        <taxon>Anthurium</taxon>
    </lineage>
</organism>
<keyword evidence="10" id="KW-0862">Zinc</keyword>
<keyword evidence="5" id="KW-0808">Transferase</keyword>
<accession>A0A1D1YC74</accession>
<protein>
    <recommendedName>
        <fullName evidence="4">RING-type E3 ubiquitin transferase</fullName>
        <ecNumber evidence="4">2.3.2.27</ecNumber>
    </recommendedName>
</protein>
<evidence type="ECO:0000256" key="8">
    <source>
        <dbReference type="ARBA" id="ARBA00022771"/>
    </source>
</evidence>
<evidence type="ECO:0000256" key="1">
    <source>
        <dbReference type="ARBA" id="ARBA00000900"/>
    </source>
</evidence>
<dbReference type="SMART" id="SM00744">
    <property type="entry name" value="RINGv"/>
    <property type="match status" value="1"/>
</dbReference>
<dbReference type="InterPro" id="IPR013083">
    <property type="entry name" value="Znf_RING/FYVE/PHD"/>
</dbReference>
<name>A0A1D1YC74_9ARAE</name>
<dbReference type="Gene3D" id="3.30.40.10">
    <property type="entry name" value="Zinc/RING finger domain, C3HC4 (zinc finger)"/>
    <property type="match status" value="1"/>
</dbReference>
<comment type="catalytic activity">
    <reaction evidence="1">
        <text>S-ubiquitinyl-[E2 ubiquitin-conjugating enzyme]-L-cysteine + [acceptor protein]-L-lysine = [E2 ubiquitin-conjugating enzyme]-L-cysteine + N(6)-ubiquitinyl-[acceptor protein]-L-lysine.</text>
        <dbReference type="EC" id="2.3.2.27"/>
    </reaction>
</comment>
<dbReference type="PANTHER" id="PTHR46913:SF23">
    <property type="entry name" value="E3 UBIQUITIN-PROTEIN LIGASE RHA4A-RELATED"/>
    <property type="match status" value="1"/>
</dbReference>
<keyword evidence="9" id="KW-0833">Ubl conjugation pathway</keyword>
<comment type="pathway">
    <text evidence="3">Protein modification; protein ubiquitination.</text>
</comment>
<evidence type="ECO:0000313" key="18">
    <source>
        <dbReference type="EMBL" id="JAT52233.1"/>
    </source>
</evidence>
<keyword evidence="7" id="KW-0479">Metal-binding</keyword>
<evidence type="ECO:0000256" key="7">
    <source>
        <dbReference type="ARBA" id="ARBA00022723"/>
    </source>
</evidence>
<dbReference type="InterPro" id="IPR011016">
    <property type="entry name" value="Znf_RING-CH"/>
</dbReference>
<evidence type="ECO:0000256" key="4">
    <source>
        <dbReference type="ARBA" id="ARBA00012483"/>
    </source>
</evidence>
<dbReference type="SMART" id="SM00184">
    <property type="entry name" value="RING"/>
    <property type="match status" value="1"/>
</dbReference>
<dbReference type="EMBL" id="GDJX01015703">
    <property type="protein sequence ID" value="JAT52233.1"/>
    <property type="molecule type" value="Transcribed_RNA"/>
</dbReference>
<sequence length="334" mass="38126">MLFIFLSQTFCPFKSEIFFLSSHFLLLLGLFCLHFYLLLVVRELSYNLCTLLGCPHFVIVFLSVLSSIHFRIPLSFCCFSISYDILVFENLKDPIMSCSSSDPPAFCSDASPELKLYQAFIFSVPVFFTFILLVLFYVFYLRRRRANWASLRMRTSYQSRGDLPRLSESGIKKEVREMLPVVVFKESFLIRETQCSVCLGDYKSDEHLKRIPPCGHTFHVDCIDHWLSTHTTCPLCRVSLIPAAKATAEAQNPASQADDFEGQPDQVVRAEEQTSQRDGDGHAAHQGSRTELERHSTYEELVCPRRGTEHRTSEGESFAINVESLAEREGITRG</sequence>
<reference evidence="18" key="1">
    <citation type="submission" date="2015-07" db="EMBL/GenBank/DDBJ databases">
        <title>Transcriptome Assembly of Anthurium amnicola.</title>
        <authorList>
            <person name="Suzuki J."/>
        </authorList>
    </citation>
    <scope>NUCLEOTIDE SEQUENCE</scope>
</reference>
<gene>
    <name evidence="18" type="primary">ATL7_3</name>
    <name evidence="18" type="ORF">g.28719</name>
</gene>
<dbReference type="EC" id="2.3.2.27" evidence="4"/>
<feature type="compositionally biased region" description="Basic and acidic residues" evidence="15">
    <location>
        <begin position="268"/>
        <end position="314"/>
    </location>
</feature>
<evidence type="ECO:0000256" key="15">
    <source>
        <dbReference type="SAM" id="MobiDB-lite"/>
    </source>
</evidence>
<feature type="transmembrane region" description="Helical" evidence="16">
    <location>
        <begin position="20"/>
        <end position="41"/>
    </location>
</feature>
<dbReference type="GO" id="GO:0016567">
    <property type="term" value="P:protein ubiquitination"/>
    <property type="evidence" value="ECO:0007669"/>
    <property type="project" value="InterPro"/>
</dbReference>
<dbReference type="GO" id="GO:0016020">
    <property type="term" value="C:membrane"/>
    <property type="evidence" value="ECO:0007669"/>
    <property type="project" value="UniProtKB-SubCell"/>
</dbReference>
<comment type="subcellular location">
    <subcellularLocation>
        <location evidence="2">Membrane</location>
        <topology evidence="2">Single-pass membrane protein</topology>
    </subcellularLocation>
</comment>
<dbReference type="AlphaFoldDB" id="A0A1D1YC74"/>
<dbReference type="InterPro" id="IPR001841">
    <property type="entry name" value="Znf_RING"/>
</dbReference>
<comment type="similarity">
    <text evidence="13">Belongs to the RING-type zinc finger family. ATL subfamily.</text>
</comment>
<feature type="transmembrane region" description="Helical" evidence="16">
    <location>
        <begin position="48"/>
        <end position="70"/>
    </location>
</feature>
<dbReference type="GO" id="GO:0008270">
    <property type="term" value="F:zinc ion binding"/>
    <property type="evidence" value="ECO:0007669"/>
    <property type="project" value="UniProtKB-KW"/>
</dbReference>
<dbReference type="Pfam" id="PF13639">
    <property type="entry name" value="zf-RING_2"/>
    <property type="match status" value="1"/>
</dbReference>
<dbReference type="FunFam" id="3.30.40.10:FF:000503">
    <property type="entry name" value="RING-H2 finger protein ATL7"/>
    <property type="match status" value="1"/>
</dbReference>
<evidence type="ECO:0000256" key="11">
    <source>
        <dbReference type="ARBA" id="ARBA00022989"/>
    </source>
</evidence>
<keyword evidence="6 16" id="KW-0812">Transmembrane</keyword>
<feature type="domain" description="RING-type" evidence="17">
    <location>
        <begin position="195"/>
        <end position="237"/>
    </location>
</feature>
<feature type="transmembrane region" description="Helical" evidence="16">
    <location>
        <begin position="119"/>
        <end position="140"/>
    </location>
</feature>
<evidence type="ECO:0000256" key="13">
    <source>
        <dbReference type="ARBA" id="ARBA00024209"/>
    </source>
</evidence>
<dbReference type="PROSITE" id="PS50089">
    <property type="entry name" value="ZF_RING_2"/>
    <property type="match status" value="1"/>
</dbReference>
<keyword evidence="12 16" id="KW-0472">Membrane</keyword>
<dbReference type="InterPro" id="IPR044600">
    <property type="entry name" value="ATL1/ATL16-like"/>
</dbReference>
<dbReference type="PANTHER" id="PTHR46913">
    <property type="entry name" value="RING-H2 FINGER PROTEIN ATL16"/>
    <property type="match status" value="1"/>
</dbReference>
<evidence type="ECO:0000256" key="3">
    <source>
        <dbReference type="ARBA" id="ARBA00004906"/>
    </source>
</evidence>
<evidence type="ECO:0000259" key="17">
    <source>
        <dbReference type="PROSITE" id="PS50089"/>
    </source>
</evidence>
<proteinExistence type="inferred from homology"/>
<evidence type="ECO:0000256" key="16">
    <source>
        <dbReference type="SAM" id="Phobius"/>
    </source>
</evidence>
<evidence type="ECO:0000256" key="9">
    <source>
        <dbReference type="ARBA" id="ARBA00022786"/>
    </source>
</evidence>
<dbReference type="SUPFAM" id="SSF57850">
    <property type="entry name" value="RING/U-box"/>
    <property type="match status" value="1"/>
</dbReference>
<feature type="region of interest" description="Disordered" evidence="15">
    <location>
        <begin position="249"/>
        <end position="321"/>
    </location>
</feature>
<evidence type="ECO:0000256" key="2">
    <source>
        <dbReference type="ARBA" id="ARBA00004167"/>
    </source>
</evidence>
<evidence type="ECO:0000256" key="10">
    <source>
        <dbReference type="ARBA" id="ARBA00022833"/>
    </source>
</evidence>
<evidence type="ECO:0000256" key="5">
    <source>
        <dbReference type="ARBA" id="ARBA00022679"/>
    </source>
</evidence>
<dbReference type="CDD" id="cd16461">
    <property type="entry name" value="RING-H2_EL5-like"/>
    <property type="match status" value="1"/>
</dbReference>
<evidence type="ECO:0000256" key="12">
    <source>
        <dbReference type="ARBA" id="ARBA00023136"/>
    </source>
</evidence>
<evidence type="ECO:0000256" key="14">
    <source>
        <dbReference type="PROSITE-ProRule" id="PRU00175"/>
    </source>
</evidence>
<dbReference type="GO" id="GO:0061630">
    <property type="term" value="F:ubiquitin protein ligase activity"/>
    <property type="evidence" value="ECO:0007669"/>
    <property type="project" value="UniProtKB-EC"/>
</dbReference>
<keyword evidence="8 14" id="KW-0863">Zinc-finger</keyword>
<keyword evidence="11 16" id="KW-1133">Transmembrane helix</keyword>
<evidence type="ECO:0000256" key="6">
    <source>
        <dbReference type="ARBA" id="ARBA00022692"/>
    </source>
</evidence>